<evidence type="ECO:0000256" key="4">
    <source>
        <dbReference type="ARBA" id="ARBA00023136"/>
    </source>
</evidence>
<evidence type="ECO:0000256" key="3">
    <source>
        <dbReference type="ARBA" id="ARBA00022989"/>
    </source>
</evidence>
<keyword evidence="3" id="KW-1133">Transmembrane helix</keyword>
<sequence length="91" mass="10266">MEVNKFMRVNGGGEKSKRKEKEKGRGIEKWRMMFAIAVVPSVLMALGMSISSESPRCLFQCYKDMAAKSANLDVELLMYDLNWIGTGLDLD</sequence>
<evidence type="ECO:0000313" key="7">
    <source>
        <dbReference type="Proteomes" id="UP001180020"/>
    </source>
</evidence>
<name>A0AAV9FPF8_ACOCL</name>
<evidence type="ECO:0000313" key="6">
    <source>
        <dbReference type="EMBL" id="KAK1326834.1"/>
    </source>
</evidence>
<dbReference type="Gene3D" id="1.20.1250.20">
    <property type="entry name" value="MFS general substrate transporter like domains"/>
    <property type="match status" value="1"/>
</dbReference>
<dbReference type="InterPro" id="IPR036259">
    <property type="entry name" value="MFS_trans_sf"/>
</dbReference>
<keyword evidence="6" id="KW-0762">Sugar transport</keyword>
<keyword evidence="6" id="KW-0813">Transport</keyword>
<dbReference type="InterPro" id="IPR005828">
    <property type="entry name" value="MFS_sugar_transport-like"/>
</dbReference>
<feature type="region of interest" description="Disordered" evidence="5">
    <location>
        <begin position="1"/>
        <end position="24"/>
    </location>
</feature>
<keyword evidence="4" id="KW-0472">Membrane</keyword>
<reference evidence="6" key="1">
    <citation type="journal article" date="2023" name="Nat. Commun.">
        <title>Diploid and tetraploid genomes of Acorus and the evolution of monocots.</title>
        <authorList>
            <person name="Ma L."/>
            <person name="Liu K.W."/>
            <person name="Li Z."/>
            <person name="Hsiao Y.Y."/>
            <person name="Qi Y."/>
            <person name="Fu T."/>
            <person name="Tang G.D."/>
            <person name="Zhang D."/>
            <person name="Sun W.H."/>
            <person name="Liu D.K."/>
            <person name="Li Y."/>
            <person name="Chen G.Z."/>
            <person name="Liu X.D."/>
            <person name="Liao X.Y."/>
            <person name="Jiang Y.T."/>
            <person name="Yu X."/>
            <person name="Hao Y."/>
            <person name="Huang J."/>
            <person name="Zhao X.W."/>
            <person name="Ke S."/>
            <person name="Chen Y.Y."/>
            <person name="Wu W.L."/>
            <person name="Hsu J.L."/>
            <person name="Lin Y.F."/>
            <person name="Huang M.D."/>
            <person name="Li C.Y."/>
            <person name="Huang L."/>
            <person name="Wang Z.W."/>
            <person name="Zhao X."/>
            <person name="Zhong W.Y."/>
            <person name="Peng D.H."/>
            <person name="Ahmad S."/>
            <person name="Lan S."/>
            <person name="Zhang J.S."/>
            <person name="Tsai W.C."/>
            <person name="Van de Peer Y."/>
            <person name="Liu Z.J."/>
        </authorList>
    </citation>
    <scope>NUCLEOTIDE SEQUENCE</scope>
    <source>
        <strain evidence="6">CP</strain>
    </source>
</reference>
<evidence type="ECO:0000256" key="1">
    <source>
        <dbReference type="ARBA" id="ARBA00004370"/>
    </source>
</evidence>
<dbReference type="EMBL" id="JAUJYO010000001">
    <property type="protein sequence ID" value="KAK1326834.1"/>
    <property type="molecule type" value="Genomic_DNA"/>
</dbReference>
<protein>
    <submittedName>
        <fullName evidence="6">Plastidic glucose transporter 4</fullName>
    </submittedName>
</protein>
<comment type="subcellular location">
    <subcellularLocation>
        <location evidence="1">Membrane</location>
    </subcellularLocation>
</comment>
<dbReference type="Proteomes" id="UP001180020">
    <property type="component" value="Unassembled WGS sequence"/>
</dbReference>
<keyword evidence="2" id="KW-0812">Transmembrane</keyword>
<dbReference type="GO" id="GO:0016020">
    <property type="term" value="C:membrane"/>
    <property type="evidence" value="ECO:0007669"/>
    <property type="project" value="UniProtKB-SubCell"/>
</dbReference>
<evidence type="ECO:0000256" key="2">
    <source>
        <dbReference type="ARBA" id="ARBA00022692"/>
    </source>
</evidence>
<evidence type="ECO:0000256" key="5">
    <source>
        <dbReference type="SAM" id="MobiDB-lite"/>
    </source>
</evidence>
<reference evidence="6" key="2">
    <citation type="submission" date="2023-06" db="EMBL/GenBank/DDBJ databases">
        <authorList>
            <person name="Ma L."/>
            <person name="Liu K.-W."/>
            <person name="Li Z."/>
            <person name="Hsiao Y.-Y."/>
            <person name="Qi Y."/>
            <person name="Fu T."/>
            <person name="Tang G."/>
            <person name="Zhang D."/>
            <person name="Sun W.-H."/>
            <person name="Liu D.-K."/>
            <person name="Li Y."/>
            <person name="Chen G.-Z."/>
            <person name="Liu X.-D."/>
            <person name="Liao X.-Y."/>
            <person name="Jiang Y.-T."/>
            <person name="Yu X."/>
            <person name="Hao Y."/>
            <person name="Huang J."/>
            <person name="Zhao X.-W."/>
            <person name="Ke S."/>
            <person name="Chen Y.-Y."/>
            <person name="Wu W.-L."/>
            <person name="Hsu J.-L."/>
            <person name="Lin Y.-F."/>
            <person name="Huang M.-D."/>
            <person name="Li C.-Y."/>
            <person name="Huang L."/>
            <person name="Wang Z.-W."/>
            <person name="Zhao X."/>
            <person name="Zhong W.-Y."/>
            <person name="Peng D.-H."/>
            <person name="Ahmad S."/>
            <person name="Lan S."/>
            <person name="Zhang J.-S."/>
            <person name="Tsai W.-C."/>
            <person name="Van De Peer Y."/>
            <person name="Liu Z.-J."/>
        </authorList>
    </citation>
    <scope>NUCLEOTIDE SEQUENCE</scope>
    <source>
        <strain evidence="6">CP</strain>
        <tissue evidence="6">Leaves</tissue>
    </source>
</reference>
<dbReference type="Pfam" id="PF00083">
    <property type="entry name" value="Sugar_tr"/>
    <property type="match status" value="1"/>
</dbReference>
<accession>A0AAV9FPF8</accession>
<gene>
    <name evidence="6" type="ORF">QJS10_CPA01g02720</name>
</gene>
<dbReference type="AlphaFoldDB" id="A0AAV9FPF8"/>
<dbReference type="GO" id="GO:0022857">
    <property type="term" value="F:transmembrane transporter activity"/>
    <property type="evidence" value="ECO:0007669"/>
    <property type="project" value="InterPro"/>
</dbReference>
<keyword evidence="7" id="KW-1185">Reference proteome</keyword>
<organism evidence="6 7">
    <name type="scientific">Acorus calamus</name>
    <name type="common">Sweet flag</name>
    <dbReference type="NCBI Taxonomy" id="4465"/>
    <lineage>
        <taxon>Eukaryota</taxon>
        <taxon>Viridiplantae</taxon>
        <taxon>Streptophyta</taxon>
        <taxon>Embryophyta</taxon>
        <taxon>Tracheophyta</taxon>
        <taxon>Spermatophyta</taxon>
        <taxon>Magnoliopsida</taxon>
        <taxon>Liliopsida</taxon>
        <taxon>Acoraceae</taxon>
        <taxon>Acorus</taxon>
    </lineage>
</organism>
<comment type="caution">
    <text evidence="6">The sequence shown here is derived from an EMBL/GenBank/DDBJ whole genome shotgun (WGS) entry which is preliminary data.</text>
</comment>
<feature type="compositionally biased region" description="Basic and acidic residues" evidence="5">
    <location>
        <begin position="14"/>
        <end position="24"/>
    </location>
</feature>
<proteinExistence type="predicted"/>